<accession>A0A9Q3L7J4</accession>
<dbReference type="GO" id="GO:0008236">
    <property type="term" value="F:serine-type peptidase activity"/>
    <property type="evidence" value="ECO:0007669"/>
    <property type="project" value="UniProtKB-KW"/>
</dbReference>
<sequence>MNKINKLPFLIIGGTALISPSMISVNINKKEQMSSKIIFENFGSFNIESLEEFDKYITNNEDFNSSLMIVLDNKVSYDRIKEIINEIKNFESVQNVYQSKVLENYLISNINDNKKIKQLIQYFENNRDITTVYINNQNEVIGNSINSSTDKFDYYKSFDQYSTNFNSNNYTKAFRDEIIENFRKYIDNNNNKRIGVGVLEVGDKTKWFNHHALINALDNYYFDTSKDTKQIVINDWSKFYVPRIWRITPQYGIHSTEVASIIGGKNGVNPLLKLYGVKLNLKNSNDVYKSLDDEISYLTKQSDVKIINNSWGFVNPGDDLYKYNSYARYFDEVAAKYPEVIFVFSAGNDGGKDVEQQRKLNGAKLSYNSIIVGANDNDGRKTYFSSHNSDTGKNVLLLANGYNYNFKDAYKKGTSYAAPFISGVIGNTLVKYEKQYNYGKNNIIAMSTLAVSTSNEKNDKSNNQSKLDSKTGGGILDYSKLDQAFNNLKYIKWLNGKSKINNIDNNSNTDKKELIINELKIEQNKTVRMSLAWEFDGKSFVNNDKTKPNVNDFDLFLYDENNELVALSRDEKNNMEFIKFQSKSGGNYKIKIVNYTYNAYEDNDLEIALTWTVE</sequence>
<protein>
    <recommendedName>
        <fullName evidence="6">Peptidase S8/S53 domain-containing protein</fullName>
    </recommendedName>
</protein>
<dbReference type="PROSITE" id="PS00138">
    <property type="entry name" value="SUBTILASE_SER"/>
    <property type="match status" value="1"/>
</dbReference>
<proteinExistence type="inferred from homology"/>
<evidence type="ECO:0000313" key="7">
    <source>
        <dbReference type="EMBL" id="MBW0602538.1"/>
    </source>
</evidence>
<name>A0A9Q3L7J4_9BACT</name>
<comment type="similarity">
    <text evidence="1 5">Belongs to the peptidase S8 family.</text>
</comment>
<organism evidence="7 8">
    <name type="scientific">Mycoplasmopsis anatis</name>
    <dbReference type="NCBI Taxonomy" id="171279"/>
    <lineage>
        <taxon>Bacteria</taxon>
        <taxon>Bacillati</taxon>
        <taxon>Mycoplasmatota</taxon>
        <taxon>Mycoplasmoidales</taxon>
        <taxon>Metamycoplasmataceae</taxon>
        <taxon>Mycoplasmopsis</taxon>
    </lineage>
</organism>
<evidence type="ECO:0000256" key="2">
    <source>
        <dbReference type="ARBA" id="ARBA00022670"/>
    </source>
</evidence>
<dbReference type="Proteomes" id="UP000746160">
    <property type="component" value="Unassembled WGS sequence"/>
</dbReference>
<dbReference type="InterPro" id="IPR051048">
    <property type="entry name" value="Peptidase_S8/S53_subtilisin"/>
</dbReference>
<dbReference type="RefSeq" id="WP_218675368.1">
    <property type="nucleotide sequence ID" value="NZ_JABZFC010000003.1"/>
</dbReference>
<dbReference type="PANTHER" id="PTHR43399:SF4">
    <property type="entry name" value="CELL WALL-ASSOCIATED PROTEASE"/>
    <property type="match status" value="1"/>
</dbReference>
<comment type="caution">
    <text evidence="7">The sequence shown here is derived from an EMBL/GenBank/DDBJ whole genome shotgun (WGS) entry which is preliminary data.</text>
</comment>
<dbReference type="GO" id="GO:0006508">
    <property type="term" value="P:proteolysis"/>
    <property type="evidence" value="ECO:0007669"/>
    <property type="project" value="UniProtKB-KW"/>
</dbReference>
<dbReference type="AlphaFoldDB" id="A0A9Q3L7J4"/>
<evidence type="ECO:0000256" key="3">
    <source>
        <dbReference type="ARBA" id="ARBA00022801"/>
    </source>
</evidence>
<keyword evidence="3" id="KW-0378">Hydrolase</keyword>
<evidence type="ECO:0000313" key="8">
    <source>
        <dbReference type="Proteomes" id="UP000746160"/>
    </source>
</evidence>
<dbReference type="Pfam" id="PF00082">
    <property type="entry name" value="Peptidase_S8"/>
    <property type="match status" value="1"/>
</dbReference>
<keyword evidence="2" id="KW-0645">Protease</keyword>
<dbReference type="InterPro" id="IPR000209">
    <property type="entry name" value="Peptidase_S8/S53_dom"/>
</dbReference>
<dbReference type="InterPro" id="IPR023828">
    <property type="entry name" value="Peptidase_S8_Ser-AS"/>
</dbReference>
<dbReference type="EMBL" id="JABZFG010000003">
    <property type="protein sequence ID" value="MBW0602538.1"/>
    <property type="molecule type" value="Genomic_DNA"/>
</dbReference>
<evidence type="ECO:0000259" key="6">
    <source>
        <dbReference type="Pfam" id="PF00082"/>
    </source>
</evidence>
<evidence type="ECO:0000256" key="4">
    <source>
        <dbReference type="ARBA" id="ARBA00022825"/>
    </source>
</evidence>
<gene>
    <name evidence="7" type="ORF">MADP07_00260</name>
</gene>
<comment type="caution">
    <text evidence="5">Lacks conserved residue(s) required for the propagation of feature annotation.</text>
</comment>
<feature type="domain" description="Peptidase S8/S53" evidence="6">
    <location>
        <begin position="241"/>
        <end position="458"/>
    </location>
</feature>
<dbReference type="PROSITE" id="PS51892">
    <property type="entry name" value="SUBTILASE"/>
    <property type="match status" value="1"/>
</dbReference>
<keyword evidence="4" id="KW-0720">Serine protease</keyword>
<dbReference type="PANTHER" id="PTHR43399">
    <property type="entry name" value="SUBTILISIN-RELATED"/>
    <property type="match status" value="1"/>
</dbReference>
<evidence type="ECO:0000256" key="1">
    <source>
        <dbReference type="ARBA" id="ARBA00011073"/>
    </source>
</evidence>
<evidence type="ECO:0000256" key="5">
    <source>
        <dbReference type="PROSITE-ProRule" id="PRU01240"/>
    </source>
</evidence>
<reference evidence="7" key="1">
    <citation type="journal article" date="2021" name="Genes Genomics">
        <title>Comparative genomic analysis of Mycoplasma anatis strains.</title>
        <authorList>
            <person name="Zhou Q."/>
            <person name="Mai K."/>
            <person name="Yang D."/>
            <person name="Liu J."/>
            <person name="Yan Z."/>
            <person name="Luo C."/>
            <person name="Tan Y."/>
            <person name="Cao S."/>
            <person name="Zhou Q."/>
            <person name="Chen L."/>
            <person name="Chen F."/>
        </authorList>
    </citation>
    <scope>NUCLEOTIDE SEQUENCE</scope>
    <source>
        <strain evidence="7">DP07</strain>
    </source>
</reference>